<evidence type="ECO:0000313" key="1">
    <source>
        <dbReference type="EMBL" id="MBO2445994.1"/>
    </source>
</evidence>
<organism evidence="1 2">
    <name type="scientific">Actinomadura barringtoniae</name>
    <dbReference type="NCBI Taxonomy" id="1427535"/>
    <lineage>
        <taxon>Bacteria</taxon>
        <taxon>Bacillati</taxon>
        <taxon>Actinomycetota</taxon>
        <taxon>Actinomycetes</taxon>
        <taxon>Streptosporangiales</taxon>
        <taxon>Thermomonosporaceae</taxon>
        <taxon>Actinomadura</taxon>
    </lineage>
</organism>
<protein>
    <submittedName>
        <fullName evidence="1">Uncharacterized protein</fullName>
    </submittedName>
</protein>
<comment type="caution">
    <text evidence="1">The sequence shown here is derived from an EMBL/GenBank/DDBJ whole genome shotgun (WGS) entry which is preliminary data.</text>
</comment>
<proteinExistence type="predicted"/>
<accession>A0A939PAH2</accession>
<dbReference type="Proteomes" id="UP000669179">
    <property type="component" value="Unassembled WGS sequence"/>
</dbReference>
<keyword evidence="2" id="KW-1185">Reference proteome</keyword>
<reference evidence="1" key="1">
    <citation type="submission" date="2021-03" db="EMBL/GenBank/DDBJ databases">
        <authorList>
            <person name="Kanchanasin P."/>
            <person name="Saeng-In P."/>
            <person name="Phongsopitanun W."/>
            <person name="Yuki M."/>
            <person name="Kudo T."/>
            <person name="Ohkuma M."/>
            <person name="Tanasupawat S."/>
        </authorList>
    </citation>
    <scope>NUCLEOTIDE SEQUENCE</scope>
    <source>
        <strain evidence="1">GKU 128</strain>
    </source>
</reference>
<dbReference type="EMBL" id="JAGEOJ010000001">
    <property type="protein sequence ID" value="MBO2445994.1"/>
    <property type="molecule type" value="Genomic_DNA"/>
</dbReference>
<evidence type="ECO:0000313" key="2">
    <source>
        <dbReference type="Proteomes" id="UP000669179"/>
    </source>
</evidence>
<dbReference type="AlphaFoldDB" id="A0A939PAH2"/>
<sequence length="159" mass="17510">MPLASSDGFNTSYGFTYAEIVVVQQKYDGTQNYYANAYSGRLPASVPYTGTQDLSKAATTLAKNIESEPEPRGAYPSHTRRDRDNRAYTVSGRSAWYVKFQVIFPQAQSRGWNFRSETAVLILIDQGAGARPSTFFVSVPDSHPNGGDLQSLVASVRTR</sequence>
<gene>
    <name evidence="1" type="ORF">J4573_02740</name>
</gene>
<name>A0A939PAH2_9ACTN</name>